<dbReference type="NCBIfam" id="NF000940">
    <property type="entry name" value="PRK00094.1-2"/>
    <property type="match status" value="1"/>
</dbReference>
<feature type="binding site" evidence="13">
    <location>
        <position position="278"/>
    </location>
    <ligand>
        <name>NADPH</name>
        <dbReference type="ChEBI" id="CHEBI:57783"/>
    </ligand>
</feature>
<evidence type="ECO:0000256" key="7">
    <source>
        <dbReference type="ARBA" id="ARBA00023209"/>
    </source>
</evidence>
<comment type="function">
    <text evidence="13">Catalyzes the reduction of the glycolytic intermediate dihydroxyacetone phosphate (DHAP) to sn-glycerol 3-phosphate (G3P), the key precursor for phospholipid synthesis.</text>
</comment>
<dbReference type="GO" id="GO:0141153">
    <property type="term" value="F:glycerol-3-phosphate dehydrogenase (NADP+) activity"/>
    <property type="evidence" value="ECO:0007669"/>
    <property type="project" value="RHEA"/>
</dbReference>
<protein>
    <recommendedName>
        <fullName evidence="11 13">Glycerol-3-phosphate dehydrogenase [NAD(P)+]</fullName>
        <ecNumber evidence="10 13">1.1.1.94</ecNumber>
    </recommendedName>
    <alternativeName>
        <fullName evidence="13">NAD(P)(+)-dependent glycerol-3-phosphate dehydrogenase</fullName>
    </alternativeName>
    <alternativeName>
        <fullName evidence="12 13">NAD(P)H-dependent dihydroxyacetone-phosphate reductase</fullName>
    </alternativeName>
</protein>
<dbReference type="KEGG" id="dsf:UWK_01091"/>
<feature type="binding site" evidence="16">
    <location>
        <begin position="27"/>
        <end position="32"/>
    </location>
    <ligand>
        <name>NAD(+)</name>
        <dbReference type="ChEBI" id="CHEBI:57540"/>
    </ligand>
</feature>
<feature type="domain" description="Glycerol-3-phosphate dehydrogenase NAD-dependent C-terminal" evidence="19">
    <location>
        <begin position="203"/>
        <end position="343"/>
    </location>
</feature>
<comment type="catalytic activity">
    <reaction evidence="13">
        <text>sn-glycerol 3-phosphate + NAD(+) = dihydroxyacetone phosphate + NADH + H(+)</text>
        <dbReference type="Rhea" id="RHEA:11092"/>
        <dbReference type="ChEBI" id="CHEBI:15378"/>
        <dbReference type="ChEBI" id="CHEBI:57540"/>
        <dbReference type="ChEBI" id="CHEBI:57597"/>
        <dbReference type="ChEBI" id="CHEBI:57642"/>
        <dbReference type="ChEBI" id="CHEBI:57945"/>
        <dbReference type="EC" id="1.1.1.94"/>
    </reaction>
</comment>
<evidence type="ECO:0000256" key="13">
    <source>
        <dbReference type="HAMAP-Rule" id="MF_00394"/>
    </source>
</evidence>
<dbReference type="PANTHER" id="PTHR11728:SF1">
    <property type="entry name" value="GLYCEROL-3-PHOSPHATE DEHYDROGENASE [NAD(+)] 2, CHLOROPLASTIC"/>
    <property type="match status" value="1"/>
</dbReference>
<feature type="binding site" evidence="13">
    <location>
        <position position="214"/>
    </location>
    <ligand>
        <name>sn-glycerol 3-phosphate</name>
        <dbReference type="ChEBI" id="CHEBI:57597"/>
    </ligand>
</feature>
<feature type="binding site" evidence="16">
    <location>
        <position position="163"/>
    </location>
    <ligand>
        <name>NAD(+)</name>
        <dbReference type="ChEBI" id="CHEBI:57540"/>
    </ligand>
</feature>
<dbReference type="InterPro" id="IPR006168">
    <property type="entry name" value="G3P_DH_NAD-dep"/>
</dbReference>
<dbReference type="PIRSF" id="PIRSF000114">
    <property type="entry name" value="Glycerol-3-P_dh"/>
    <property type="match status" value="1"/>
</dbReference>
<evidence type="ECO:0000256" key="5">
    <source>
        <dbReference type="ARBA" id="ARBA00023027"/>
    </source>
</evidence>
<feature type="binding site" evidence="15">
    <location>
        <position position="125"/>
    </location>
    <ligand>
        <name>substrate</name>
    </ligand>
</feature>
<dbReference type="GO" id="GO:0005975">
    <property type="term" value="P:carbohydrate metabolic process"/>
    <property type="evidence" value="ECO:0007669"/>
    <property type="project" value="InterPro"/>
</dbReference>
<keyword evidence="7 13" id="KW-0594">Phospholipid biosynthesis</keyword>
<dbReference type="InterPro" id="IPR008927">
    <property type="entry name" value="6-PGluconate_DH-like_C_sf"/>
</dbReference>
<dbReference type="Pfam" id="PF07479">
    <property type="entry name" value="NAD_Gly3P_dh_C"/>
    <property type="match status" value="1"/>
</dbReference>
<comment type="pathway">
    <text evidence="13">Membrane lipid metabolism; glycerophospholipid metabolism.</text>
</comment>
<dbReference type="NCBIfam" id="NF000942">
    <property type="entry name" value="PRK00094.1-4"/>
    <property type="match status" value="1"/>
</dbReference>
<dbReference type="PRINTS" id="PR00077">
    <property type="entry name" value="GPDHDRGNASE"/>
</dbReference>
<evidence type="ECO:0000256" key="12">
    <source>
        <dbReference type="ARBA" id="ARBA00080511"/>
    </source>
</evidence>
<name>M1P2F0_DESSD</name>
<feature type="binding site" evidence="13">
    <location>
        <position position="30"/>
    </location>
    <ligand>
        <name>NADPH</name>
        <dbReference type="ChEBI" id="CHEBI:57783"/>
    </ligand>
</feature>
<gene>
    <name evidence="13" type="primary">gpsA</name>
    <name evidence="20" type="ordered locus">UWK_01091</name>
</gene>
<feature type="binding site" evidence="13">
    <location>
        <position position="51"/>
    </location>
    <ligand>
        <name>NADPH</name>
        <dbReference type="ChEBI" id="CHEBI:57783"/>
    </ligand>
</feature>
<dbReference type="InterPro" id="IPR011128">
    <property type="entry name" value="G3P_DH_NAD-dep_N"/>
</dbReference>
<dbReference type="GO" id="GO:0141152">
    <property type="term" value="F:glycerol-3-phosphate dehydrogenase (NAD+) activity"/>
    <property type="evidence" value="ECO:0007669"/>
    <property type="project" value="RHEA"/>
</dbReference>
<dbReference type="FunFam" id="3.40.50.720:FF:000019">
    <property type="entry name" value="Glycerol-3-phosphate dehydrogenase [NAD(P)+]"/>
    <property type="match status" value="1"/>
</dbReference>
<keyword evidence="3 13" id="KW-0521">NADP</keyword>
<keyword evidence="4 13" id="KW-0560">Oxidoreductase</keyword>
<feature type="binding site" evidence="16">
    <location>
        <position position="278"/>
    </location>
    <ligand>
        <name>NAD(+)</name>
        <dbReference type="ChEBI" id="CHEBI:57540"/>
    </ligand>
</feature>
<keyword evidence="8 13" id="KW-1208">Phospholipid metabolism</keyword>
<proteinExistence type="inferred from homology"/>
<dbReference type="GO" id="GO:0008654">
    <property type="term" value="P:phospholipid biosynthetic process"/>
    <property type="evidence" value="ECO:0007669"/>
    <property type="project" value="UniProtKB-KW"/>
</dbReference>
<evidence type="ECO:0000313" key="21">
    <source>
        <dbReference type="Proteomes" id="UP000011721"/>
    </source>
</evidence>
<dbReference type="InterPro" id="IPR006109">
    <property type="entry name" value="G3P_DH_NAD-dep_C"/>
</dbReference>
<feature type="binding site" evidence="13">
    <location>
        <position position="68"/>
    </location>
    <ligand>
        <name>NADPH</name>
        <dbReference type="ChEBI" id="CHEBI:57783"/>
    </ligand>
</feature>
<dbReference type="Gene3D" id="3.40.50.720">
    <property type="entry name" value="NAD(P)-binding Rossmann-like Domain"/>
    <property type="match status" value="1"/>
</dbReference>
<feature type="binding site" evidence="13">
    <location>
        <position position="163"/>
    </location>
    <ligand>
        <name>NADPH</name>
        <dbReference type="ChEBI" id="CHEBI:57783"/>
    </ligand>
</feature>
<keyword evidence="5 13" id="KW-0520">NAD</keyword>
<evidence type="ECO:0000256" key="17">
    <source>
        <dbReference type="RuleBase" id="RU000437"/>
    </source>
</evidence>
<evidence type="ECO:0000256" key="6">
    <source>
        <dbReference type="ARBA" id="ARBA00023098"/>
    </source>
</evidence>
<evidence type="ECO:0000256" key="11">
    <source>
        <dbReference type="ARBA" id="ARBA00069372"/>
    </source>
</evidence>
<sequence>MMKVKVNFKNYSVQMNNPIVNKIAVIGAGSWGTAIAGVLSAKGLKTVLWGHNDKHIEDLKKDRENKKYLPGFEFPQLLSIETDLKEAATGADVVCMVVPSHGYRKVFETLIPYLKTGASVVSAVKGIENSSLMTMTQVMRQCLGSALTAKNLTLSVLSGPSFAKEVALGLPTLVTIGCDNLEDAQFLQNVFGSERFRVYAAQDMMGLEVSAALKNIIAIAAGISDGLGFGLNSRAALITRGLAEITRMGVAMGADPVTFSGLSGIGDLVLTCTGDLSRNRSVGLKLGVGMKLSQILDEMEMVAEGVKTTQSVHDLMLQMEVEMPILDQVYQILYKGKECSKAVTDLLTRELRVE</sequence>
<evidence type="ECO:0000259" key="18">
    <source>
        <dbReference type="Pfam" id="PF01210"/>
    </source>
</evidence>
<accession>M1P2F0</accession>
<dbReference type="HAMAP" id="MF_00394">
    <property type="entry name" value="NAD_Glyc3P_dehydrog"/>
    <property type="match status" value="1"/>
</dbReference>
<dbReference type="Proteomes" id="UP000011721">
    <property type="component" value="Chromosome"/>
</dbReference>
<dbReference type="SUPFAM" id="SSF48179">
    <property type="entry name" value="6-phosphogluconate dehydrogenase C-terminal domain-like"/>
    <property type="match status" value="1"/>
</dbReference>
<feature type="binding site" evidence="13">
    <location>
        <position position="278"/>
    </location>
    <ligand>
        <name>sn-glycerol 3-phosphate</name>
        <dbReference type="ChEBI" id="CHEBI:57597"/>
    </ligand>
</feature>
<keyword evidence="6 13" id="KW-0443">Lipid metabolism</keyword>
<dbReference type="GO" id="GO:0005829">
    <property type="term" value="C:cytosol"/>
    <property type="evidence" value="ECO:0007669"/>
    <property type="project" value="TreeGrafter"/>
</dbReference>
<dbReference type="GO" id="GO:0051287">
    <property type="term" value="F:NAD binding"/>
    <property type="evidence" value="ECO:0007669"/>
    <property type="project" value="InterPro"/>
</dbReference>
<feature type="binding site" evidence="13">
    <location>
        <position position="159"/>
    </location>
    <ligand>
        <name>sn-glycerol 3-phosphate</name>
        <dbReference type="ChEBI" id="CHEBI:57597"/>
    </ligand>
</feature>
<keyword evidence="21" id="KW-1185">Reference proteome</keyword>
<dbReference type="GO" id="GO:0046168">
    <property type="term" value="P:glycerol-3-phosphate catabolic process"/>
    <property type="evidence" value="ECO:0007669"/>
    <property type="project" value="InterPro"/>
</dbReference>
<dbReference type="Gene3D" id="1.10.1040.10">
    <property type="entry name" value="N-(1-d-carboxylethyl)-l-norvaline Dehydrogenase, domain 2"/>
    <property type="match status" value="1"/>
</dbReference>
<evidence type="ECO:0000256" key="10">
    <source>
        <dbReference type="ARBA" id="ARBA00066687"/>
    </source>
</evidence>
<dbReference type="UniPathway" id="UPA00940"/>
<evidence type="ECO:0000256" key="2">
    <source>
        <dbReference type="ARBA" id="ARBA00022516"/>
    </source>
</evidence>
<dbReference type="eggNOG" id="COG0240">
    <property type="taxonomic scope" value="Bacteria"/>
</dbReference>
<dbReference type="EC" id="1.1.1.94" evidence="10 13"/>
<evidence type="ECO:0000256" key="8">
    <source>
        <dbReference type="ARBA" id="ARBA00023264"/>
    </source>
</evidence>
<feature type="binding site" evidence="13">
    <location>
        <position position="31"/>
    </location>
    <ligand>
        <name>NADPH</name>
        <dbReference type="ChEBI" id="CHEBI:57783"/>
    </ligand>
</feature>
<dbReference type="PATRIC" id="fig|1167006.5.peg.1218"/>
<evidence type="ECO:0000256" key="4">
    <source>
        <dbReference type="ARBA" id="ARBA00023002"/>
    </source>
</evidence>
<dbReference type="InterPro" id="IPR036291">
    <property type="entry name" value="NAD(P)-bd_dom_sf"/>
</dbReference>
<organism evidence="20 21">
    <name type="scientific">Desulfocapsa sulfexigens (strain DSM 10523 / SB164P1)</name>
    <dbReference type="NCBI Taxonomy" id="1167006"/>
    <lineage>
        <taxon>Bacteria</taxon>
        <taxon>Pseudomonadati</taxon>
        <taxon>Thermodesulfobacteriota</taxon>
        <taxon>Desulfobulbia</taxon>
        <taxon>Desulfobulbales</taxon>
        <taxon>Desulfocapsaceae</taxon>
        <taxon>Desulfocapsa</taxon>
    </lineage>
</organism>
<dbReference type="AlphaFoldDB" id="M1P2F0"/>
<dbReference type="InterPro" id="IPR013328">
    <property type="entry name" value="6PGD_dom2"/>
</dbReference>
<evidence type="ECO:0000256" key="9">
    <source>
        <dbReference type="ARBA" id="ARBA00052716"/>
    </source>
</evidence>
<feature type="binding site" evidence="13">
    <location>
        <position position="302"/>
    </location>
    <ligand>
        <name>NADPH</name>
        <dbReference type="ChEBI" id="CHEBI:57783"/>
    </ligand>
</feature>
<dbReference type="SUPFAM" id="SSF51735">
    <property type="entry name" value="NAD(P)-binding Rossmann-fold domains"/>
    <property type="match status" value="1"/>
</dbReference>
<keyword evidence="13" id="KW-0547">Nucleotide-binding</keyword>
<keyword evidence="2 13" id="KW-0444">Lipid biosynthesis</keyword>
<feature type="binding site" evidence="13">
    <location>
        <position position="161"/>
    </location>
    <ligand>
        <name>sn-glycerol 3-phosphate</name>
        <dbReference type="ChEBI" id="CHEBI:57597"/>
    </ligand>
</feature>
<evidence type="ECO:0000256" key="16">
    <source>
        <dbReference type="PIRSR" id="PIRSR000114-3"/>
    </source>
</evidence>
<feature type="binding site" evidence="13">
    <location>
        <position position="125"/>
    </location>
    <ligand>
        <name>NADPH</name>
        <dbReference type="ChEBI" id="CHEBI:57783"/>
    </ligand>
</feature>
<dbReference type="HOGENOM" id="CLU_033449_0_2_7"/>
<feature type="binding site" evidence="13">
    <location>
        <position position="125"/>
    </location>
    <ligand>
        <name>sn-glycerol 3-phosphate</name>
        <dbReference type="ChEBI" id="CHEBI:57597"/>
    </ligand>
</feature>
<evidence type="ECO:0000256" key="1">
    <source>
        <dbReference type="ARBA" id="ARBA00011009"/>
    </source>
</evidence>
<feature type="binding site" evidence="15">
    <location>
        <begin position="278"/>
        <end position="279"/>
    </location>
    <ligand>
        <name>substrate</name>
    </ligand>
</feature>
<dbReference type="STRING" id="1167006.UWK_01091"/>
<feature type="domain" description="Glycerol-3-phosphate dehydrogenase NAD-dependent N-terminal" evidence="18">
    <location>
        <begin position="22"/>
        <end position="182"/>
    </location>
</feature>
<comment type="caution">
    <text evidence="13">Lacks conserved residue(s) required for the propagation of feature annotation.</text>
</comment>
<evidence type="ECO:0000256" key="15">
    <source>
        <dbReference type="PIRSR" id="PIRSR000114-2"/>
    </source>
</evidence>
<feature type="binding site" evidence="13">
    <location>
        <position position="304"/>
    </location>
    <ligand>
        <name>NADPH</name>
        <dbReference type="ChEBI" id="CHEBI:57783"/>
    </ligand>
</feature>
<comment type="subcellular location">
    <subcellularLocation>
        <location evidence="13">Cytoplasm</location>
    </subcellularLocation>
</comment>
<dbReference type="PANTHER" id="PTHR11728">
    <property type="entry name" value="GLYCEROL-3-PHOSPHATE DEHYDROGENASE"/>
    <property type="match status" value="1"/>
</dbReference>
<feature type="binding site" evidence="13">
    <location>
        <position position="279"/>
    </location>
    <ligand>
        <name>sn-glycerol 3-phosphate</name>
        <dbReference type="ChEBI" id="CHEBI:57597"/>
    </ligand>
</feature>
<evidence type="ECO:0000256" key="3">
    <source>
        <dbReference type="ARBA" id="ARBA00022857"/>
    </source>
</evidence>
<dbReference type="FunFam" id="1.10.1040.10:FF:000001">
    <property type="entry name" value="Glycerol-3-phosphate dehydrogenase [NAD(P)+]"/>
    <property type="match status" value="1"/>
</dbReference>
<reference evidence="21" key="1">
    <citation type="journal article" date="2013" name="Stand. Genomic Sci.">
        <title>Complete genome sequence of Desulfocapsa sulfexigens, a marine deltaproteobacterium specialized in disproportionating inorganic sulfur compounds.</title>
        <authorList>
            <person name="Finster K.W."/>
            <person name="Kjeldsen K.U."/>
            <person name="Kube M."/>
            <person name="Reinhardt R."/>
            <person name="Mussmann M."/>
            <person name="Amann R."/>
            <person name="Schreiber L."/>
        </authorList>
    </citation>
    <scope>NUCLEOTIDE SEQUENCE [LARGE SCALE GENOMIC DNA]</scope>
    <source>
        <strain evidence="21">DSM 10523 / SB164P1</strain>
    </source>
</reference>
<evidence type="ECO:0000259" key="19">
    <source>
        <dbReference type="Pfam" id="PF07479"/>
    </source>
</evidence>
<evidence type="ECO:0000256" key="14">
    <source>
        <dbReference type="PIRSR" id="PIRSR000114-1"/>
    </source>
</evidence>
<feature type="active site" description="Proton acceptor" evidence="13 14">
    <location>
        <position position="214"/>
    </location>
</feature>
<dbReference type="EMBL" id="CP003985">
    <property type="protein sequence ID" value="AGF77663.1"/>
    <property type="molecule type" value="Genomic_DNA"/>
</dbReference>
<dbReference type="GO" id="GO:0006650">
    <property type="term" value="P:glycerophospholipid metabolic process"/>
    <property type="evidence" value="ECO:0007669"/>
    <property type="project" value="UniProtKB-UniRule"/>
</dbReference>
<dbReference type="PROSITE" id="PS00957">
    <property type="entry name" value="NAD_G3PDH"/>
    <property type="match status" value="1"/>
</dbReference>
<comment type="similarity">
    <text evidence="1 13 17">Belongs to the NAD-dependent glycerol-3-phosphate dehydrogenase family.</text>
</comment>
<dbReference type="Pfam" id="PF01210">
    <property type="entry name" value="NAD_Gly3P_dh_N"/>
    <property type="match status" value="1"/>
</dbReference>
<feature type="binding site" evidence="13">
    <location>
        <position position="277"/>
    </location>
    <ligand>
        <name>sn-glycerol 3-phosphate</name>
        <dbReference type="ChEBI" id="CHEBI:57597"/>
    </ligand>
</feature>
<dbReference type="GO" id="GO:0046167">
    <property type="term" value="P:glycerol-3-phosphate biosynthetic process"/>
    <property type="evidence" value="ECO:0007669"/>
    <property type="project" value="UniProtKB-UniRule"/>
</dbReference>
<feature type="binding site" evidence="13">
    <location>
        <position position="267"/>
    </location>
    <ligand>
        <name>sn-glycerol 3-phosphate</name>
        <dbReference type="ChEBI" id="CHEBI:57597"/>
    </ligand>
</feature>
<keyword evidence="13" id="KW-0963">Cytoplasm</keyword>
<evidence type="ECO:0000313" key="20">
    <source>
        <dbReference type="EMBL" id="AGF77663.1"/>
    </source>
</evidence>
<comment type="catalytic activity">
    <reaction evidence="9">
        <text>sn-glycerol 3-phosphate + NADP(+) = dihydroxyacetone phosphate + NADPH + H(+)</text>
        <dbReference type="Rhea" id="RHEA:11096"/>
        <dbReference type="ChEBI" id="CHEBI:15378"/>
        <dbReference type="ChEBI" id="CHEBI:57597"/>
        <dbReference type="ChEBI" id="CHEBI:57642"/>
        <dbReference type="ChEBI" id="CHEBI:57783"/>
        <dbReference type="ChEBI" id="CHEBI:58349"/>
        <dbReference type="EC" id="1.1.1.94"/>
    </reaction>
    <physiologicalReaction direction="right-to-left" evidence="9">
        <dbReference type="Rhea" id="RHEA:11098"/>
    </physiologicalReaction>
</comment>